<reference evidence="1 2" key="1">
    <citation type="submission" date="2018-04" db="EMBL/GenBank/DDBJ databases">
        <title>The genome sequence of Caulobacter sp. 744.</title>
        <authorList>
            <person name="Gao J."/>
            <person name="Sun J."/>
        </authorList>
    </citation>
    <scope>NUCLEOTIDE SEQUENCE [LARGE SCALE GENOMIC DNA]</scope>
    <source>
        <strain evidence="1 2">774</strain>
    </source>
</reference>
<protein>
    <submittedName>
        <fullName evidence="1">Uncharacterized protein</fullName>
    </submittedName>
</protein>
<dbReference type="RefSeq" id="WP_109100729.1">
    <property type="nucleotide sequence ID" value="NZ_QDKQ01000034.1"/>
</dbReference>
<name>A0A2T9K477_9CAUL</name>
<keyword evidence="2" id="KW-1185">Reference proteome</keyword>
<dbReference type="Proteomes" id="UP000245073">
    <property type="component" value="Unassembled WGS sequence"/>
</dbReference>
<dbReference type="EMBL" id="QDKQ01000034">
    <property type="protein sequence ID" value="PVM90744.1"/>
    <property type="molecule type" value="Genomic_DNA"/>
</dbReference>
<gene>
    <name evidence="1" type="ORF">DDF67_10000</name>
</gene>
<organism evidence="1 2">
    <name type="scientific">Caulobacter endophyticus</name>
    <dbReference type="NCBI Taxonomy" id="2172652"/>
    <lineage>
        <taxon>Bacteria</taxon>
        <taxon>Pseudomonadati</taxon>
        <taxon>Pseudomonadota</taxon>
        <taxon>Alphaproteobacteria</taxon>
        <taxon>Caulobacterales</taxon>
        <taxon>Caulobacteraceae</taxon>
        <taxon>Caulobacter</taxon>
    </lineage>
</organism>
<dbReference type="AlphaFoldDB" id="A0A2T9K477"/>
<comment type="caution">
    <text evidence="1">The sequence shown here is derived from an EMBL/GenBank/DDBJ whole genome shotgun (WGS) entry which is preliminary data.</text>
</comment>
<accession>A0A2T9K477</accession>
<evidence type="ECO:0000313" key="1">
    <source>
        <dbReference type="EMBL" id="PVM90744.1"/>
    </source>
</evidence>
<proteinExistence type="predicted"/>
<sequence length="73" mass="8228">MNKQSKPIADDEDEFGPALSEAELEAWFVRNRDALNESIVEARRELAEGKGAVWDFEALLADAEAEFEKSQKD</sequence>
<evidence type="ECO:0000313" key="2">
    <source>
        <dbReference type="Proteomes" id="UP000245073"/>
    </source>
</evidence>
<dbReference type="OrthoDB" id="7191038at2"/>